<reference evidence="1 2" key="1">
    <citation type="submission" date="2023-01" db="EMBL/GenBank/DDBJ databases">
        <authorList>
            <person name="Whitehead M."/>
        </authorList>
    </citation>
    <scope>NUCLEOTIDE SEQUENCE [LARGE SCALE GENOMIC DNA]</scope>
</reference>
<keyword evidence="2" id="KW-1185">Reference proteome</keyword>
<dbReference type="EMBL" id="CARXXK010001804">
    <property type="protein sequence ID" value="CAI6377577.1"/>
    <property type="molecule type" value="Genomic_DNA"/>
</dbReference>
<proteinExistence type="predicted"/>
<name>A0AAV0YDA7_9HEMI</name>
<dbReference type="AlphaFoldDB" id="A0AAV0YDA7"/>
<accession>A0AAV0YDA7</accession>
<gene>
    <name evidence="1" type="ORF">MEUPH1_LOCUS30813</name>
</gene>
<comment type="caution">
    <text evidence="1">The sequence shown here is derived from an EMBL/GenBank/DDBJ whole genome shotgun (WGS) entry which is preliminary data.</text>
</comment>
<evidence type="ECO:0000313" key="2">
    <source>
        <dbReference type="Proteomes" id="UP001160148"/>
    </source>
</evidence>
<sequence length="66" mass="7678">MNVITDNHDNLYEICVKLQLPIFSLTQEVGFLIEYCKVMKPVARVLDIFQGEKKFALVIYYLPLAQ</sequence>
<organism evidence="1 2">
    <name type="scientific">Macrosiphum euphorbiae</name>
    <name type="common">potato aphid</name>
    <dbReference type="NCBI Taxonomy" id="13131"/>
    <lineage>
        <taxon>Eukaryota</taxon>
        <taxon>Metazoa</taxon>
        <taxon>Ecdysozoa</taxon>
        <taxon>Arthropoda</taxon>
        <taxon>Hexapoda</taxon>
        <taxon>Insecta</taxon>
        <taxon>Pterygota</taxon>
        <taxon>Neoptera</taxon>
        <taxon>Paraneoptera</taxon>
        <taxon>Hemiptera</taxon>
        <taxon>Sternorrhyncha</taxon>
        <taxon>Aphidomorpha</taxon>
        <taxon>Aphidoidea</taxon>
        <taxon>Aphididae</taxon>
        <taxon>Macrosiphini</taxon>
        <taxon>Macrosiphum</taxon>
    </lineage>
</organism>
<evidence type="ECO:0000313" key="1">
    <source>
        <dbReference type="EMBL" id="CAI6377577.1"/>
    </source>
</evidence>
<protein>
    <submittedName>
        <fullName evidence="1">Uncharacterized protein</fullName>
    </submittedName>
</protein>
<dbReference type="Proteomes" id="UP001160148">
    <property type="component" value="Unassembled WGS sequence"/>
</dbReference>